<dbReference type="SUPFAM" id="SSF46785">
    <property type="entry name" value="Winged helix' DNA-binding domain"/>
    <property type="match status" value="1"/>
</dbReference>
<evidence type="ECO:0000313" key="3">
    <source>
        <dbReference type="Proteomes" id="UP000050556"/>
    </source>
</evidence>
<dbReference type="AlphaFoldDB" id="A0A0P7M366"/>
<proteinExistence type="predicted"/>
<gene>
    <name evidence="2" type="ORF">ACU57_17270</name>
    <name evidence="1" type="ORF">C3F40_26425</name>
</gene>
<dbReference type="PATRIC" id="fig|562.7813.peg.3365"/>
<protein>
    <recommendedName>
        <fullName evidence="5">MarR family transcriptional regulator</fullName>
    </recommendedName>
</protein>
<dbReference type="Proteomes" id="UP000239554">
    <property type="component" value="Chromosome"/>
</dbReference>
<dbReference type="Proteomes" id="UP000050556">
    <property type="component" value="Unassembled WGS sequence"/>
</dbReference>
<name>A0A0P7M366_ECOLX</name>
<evidence type="ECO:0000313" key="4">
    <source>
        <dbReference type="Proteomes" id="UP000239554"/>
    </source>
</evidence>
<sequence>MTVFEYLQGHPNATSGEIARAMGKKTPAVASALSQLYATGRIVKSGARGGIPTYRVNDLPFGCSNNLTLIFNQLLRNVRKGAAQ</sequence>
<organism evidence="2 3">
    <name type="scientific">Escherichia coli</name>
    <dbReference type="NCBI Taxonomy" id="562"/>
    <lineage>
        <taxon>Bacteria</taxon>
        <taxon>Pseudomonadati</taxon>
        <taxon>Pseudomonadota</taxon>
        <taxon>Gammaproteobacteria</taxon>
        <taxon>Enterobacterales</taxon>
        <taxon>Enterobacteriaceae</taxon>
        <taxon>Escherichia</taxon>
    </lineage>
</organism>
<evidence type="ECO:0000313" key="2">
    <source>
        <dbReference type="EMBL" id="KPO09516.1"/>
    </source>
</evidence>
<evidence type="ECO:0000313" key="1">
    <source>
        <dbReference type="EMBL" id="AUY04974.1"/>
    </source>
</evidence>
<dbReference type="InterPro" id="IPR036390">
    <property type="entry name" value="WH_DNA-bd_sf"/>
</dbReference>
<dbReference type="EMBL" id="LDYI01000116">
    <property type="protein sequence ID" value="KPO09516.1"/>
    <property type="molecule type" value="Genomic_DNA"/>
</dbReference>
<dbReference type="EMBL" id="CP026399">
    <property type="protein sequence ID" value="AUY04974.1"/>
    <property type="molecule type" value="Genomic_DNA"/>
</dbReference>
<evidence type="ECO:0008006" key="5">
    <source>
        <dbReference type="Google" id="ProtNLM"/>
    </source>
</evidence>
<accession>A0A0P7M366</accession>
<reference evidence="2 3" key="1">
    <citation type="journal article" date="2015" name="Front. Microbiol.">
        <title>Genetic determinants of heat resistance in Escherichia coli.</title>
        <authorList>
            <person name="Mercer R.G."/>
            <person name="Zheng J."/>
            <person name="Garcia-Hernandez R."/>
            <person name="Ruan L."/>
            <person name="Ganzle M.G."/>
            <person name="McMullen L.M."/>
        </authorList>
    </citation>
    <scope>NUCLEOTIDE SEQUENCE [LARGE SCALE GENOMIC DNA]</scope>
    <source>
        <strain evidence="2 3">AW1.3</strain>
    </source>
</reference>
<reference evidence="1 4" key="2">
    <citation type="journal article" date="2018" name="MBio">
        <title>Genomic Analysis of Hospital Plumbing Reveals Diverse Reservoir of Bacterial Plasmids Conferring Carbapenem Resistance.</title>
        <authorList>
            <consortium name="NISC Comparative Sequencing Program"/>
            <person name="Weingarten R.A."/>
            <person name="Johnson R.C."/>
            <person name="Conlan S."/>
            <person name="Ramsburg A.M."/>
            <person name="Dekker J.P."/>
            <person name="Lau A.F."/>
            <person name="Khil P."/>
            <person name="Odom R.T."/>
            <person name="Deming C."/>
            <person name="Park M."/>
            <person name="Thomas P.J."/>
            <person name="Henderson D.K."/>
            <person name="Palmore T.N."/>
            <person name="Segre J.A."/>
            <person name="Frank K.M."/>
        </authorList>
    </citation>
    <scope>NUCLEOTIDE SEQUENCE [LARGE SCALE GENOMIC DNA]</scope>
    <source>
        <strain evidence="1 4">ECONIH4</strain>
    </source>
</reference>
<dbReference type="RefSeq" id="WP_001515612.1">
    <property type="nucleotide sequence ID" value="NZ_BFLM01000107.1"/>
</dbReference>